<dbReference type="PROSITE" id="PS00675">
    <property type="entry name" value="SIGMA54_INTERACT_1"/>
    <property type="match status" value="1"/>
</dbReference>
<dbReference type="InterPro" id="IPR011006">
    <property type="entry name" value="CheY-like_superfamily"/>
</dbReference>
<dbReference type="Gene3D" id="3.40.50.2300">
    <property type="match status" value="1"/>
</dbReference>
<dbReference type="GO" id="GO:0006355">
    <property type="term" value="P:regulation of DNA-templated transcription"/>
    <property type="evidence" value="ECO:0007669"/>
    <property type="project" value="InterPro"/>
</dbReference>
<dbReference type="STRING" id="307486.GCA_000807215_02450"/>
<keyword evidence="4" id="KW-0238">DNA-binding</keyword>
<dbReference type="InterPro" id="IPR025943">
    <property type="entry name" value="Sigma_54_int_dom_ATP-bd_2"/>
</dbReference>
<proteinExistence type="predicted"/>
<dbReference type="GO" id="GO:0005524">
    <property type="term" value="F:ATP binding"/>
    <property type="evidence" value="ECO:0007669"/>
    <property type="project" value="UniProtKB-KW"/>
</dbReference>
<dbReference type="SUPFAM" id="SSF52540">
    <property type="entry name" value="P-loop containing nucleoside triphosphate hydrolases"/>
    <property type="match status" value="1"/>
</dbReference>
<comment type="caution">
    <text evidence="9">The sequence shown here is derived from an EMBL/GenBank/DDBJ whole genome shotgun (WGS) entry which is preliminary data.</text>
</comment>
<dbReference type="Gene3D" id="1.10.8.60">
    <property type="match status" value="1"/>
</dbReference>
<name>A0A554X5S4_9BURK</name>
<evidence type="ECO:0000256" key="5">
    <source>
        <dbReference type="ARBA" id="ARBA00023163"/>
    </source>
</evidence>
<evidence type="ECO:0000259" key="8">
    <source>
        <dbReference type="PROSITE" id="PS50110"/>
    </source>
</evidence>
<evidence type="ECO:0000313" key="9">
    <source>
        <dbReference type="EMBL" id="TSE31190.1"/>
    </source>
</evidence>
<evidence type="ECO:0000256" key="4">
    <source>
        <dbReference type="ARBA" id="ARBA00023125"/>
    </source>
</evidence>
<dbReference type="Pfam" id="PF02954">
    <property type="entry name" value="HTH_8"/>
    <property type="match status" value="1"/>
</dbReference>
<dbReference type="OrthoDB" id="9761705at2"/>
<evidence type="ECO:0000256" key="3">
    <source>
        <dbReference type="ARBA" id="ARBA00023015"/>
    </source>
</evidence>
<keyword evidence="3" id="KW-0805">Transcription regulation</keyword>
<dbReference type="Gene3D" id="3.40.50.300">
    <property type="entry name" value="P-loop containing nucleotide triphosphate hydrolases"/>
    <property type="match status" value="1"/>
</dbReference>
<dbReference type="InterPro" id="IPR001789">
    <property type="entry name" value="Sig_transdc_resp-reg_receiver"/>
</dbReference>
<keyword evidence="10" id="KW-1185">Reference proteome</keyword>
<evidence type="ECO:0000313" key="10">
    <source>
        <dbReference type="Proteomes" id="UP000317763"/>
    </source>
</evidence>
<dbReference type="InterPro" id="IPR058031">
    <property type="entry name" value="AAA_lid_NorR"/>
</dbReference>
<dbReference type="InterPro" id="IPR025944">
    <property type="entry name" value="Sigma_54_int_dom_CS"/>
</dbReference>
<dbReference type="PANTHER" id="PTHR32071:SF91">
    <property type="entry name" value="TUNGSTATE-RESPONSIVE TWO COMPONENT SIGMA54-DEPENDENT SIGNAL TRANSDUCTION SYSTEM RESPONSE REGULATOR FIS FAMILY"/>
    <property type="match status" value="1"/>
</dbReference>
<dbReference type="InterPro" id="IPR027417">
    <property type="entry name" value="P-loop_NTPase"/>
</dbReference>
<dbReference type="Gene3D" id="1.10.10.60">
    <property type="entry name" value="Homeodomain-like"/>
    <property type="match status" value="1"/>
</dbReference>
<accession>A0A554X5S4</accession>
<sequence>MAIPPSPPATGGTATADGWPQGAILIVDDEPGMRNFLVKVLAPRCRFVACAGSAEEGAEWMRTERFDLVILDIALPGQSGVQWLQTLRHQGFEGDVILITAFASLDTAIDALRAGASDFILKPFRVPQILNAIRQCHERARLRRENFVLRRAALPSRSLGTPLIGDSAATAQIRAAIERLAPMPSTVLLQGESGTGKELVARALHALSPRAQGPFVPVPCGALPAEDIARELFGHAHGGRAARDGLFVYAQGGTLFLDEVADLPLPVQASLLRVIEERLIRPVGSQQAVPVDVRIVAATRRRLADEVAAGRFRDDLYYRLRVVDLTLPPLRERAEDIPALVAHFIGVLAPALGVPPIAVGPEAMTLLQQYRWPGNVRELRNWVERSLILGEVNVSALYPSLGAEAAAPGAGAGAAGATPEETVPLDLESLQRRHILAVLDTVGGDKGRAAQLLGVSRRTLERRMAEWAAQGLVRT</sequence>
<reference evidence="9 10" key="1">
    <citation type="submission" date="2019-07" db="EMBL/GenBank/DDBJ databases">
        <title>Tepidimonas taiwanensis I1-1 draft genome.</title>
        <authorList>
            <person name="Da Costa M.S."/>
            <person name="Froufe H.J.C."/>
            <person name="Egas C."/>
            <person name="Albuquerque L."/>
        </authorList>
    </citation>
    <scope>NUCLEOTIDE SEQUENCE [LARGE SCALE GENOMIC DNA]</scope>
    <source>
        <strain evidence="9 10">I1-1</strain>
    </source>
</reference>
<evidence type="ECO:0000256" key="1">
    <source>
        <dbReference type="ARBA" id="ARBA00022741"/>
    </source>
</evidence>
<dbReference type="PROSITE" id="PS00676">
    <property type="entry name" value="SIGMA54_INTERACT_2"/>
    <property type="match status" value="1"/>
</dbReference>
<dbReference type="AlphaFoldDB" id="A0A554X5S4"/>
<protein>
    <submittedName>
        <fullName evidence="9">Transcriptional regulatory protein ZraR</fullName>
    </submittedName>
</protein>
<evidence type="ECO:0000256" key="6">
    <source>
        <dbReference type="PROSITE-ProRule" id="PRU00169"/>
    </source>
</evidence>
<dbReference type="Pfam" id="PF25601">
    <property type="entry name" value="AAA_lid_14"/>
    <property type="match status" value="1"/>
</dbReference>
<dbReference type="CDD" id="cd00009">
    <property type="entry name" value="AAA"/>
    <property type="match status" value="1"/>
</dbReference>
<dbReference type="InterPro" id="IPR002078">
    <property type="entry name" value="Sigma_54_int"/>
</dbReference>
<gene>
    <name evidence="9" type="primary">zraR</name>
    <name evidence="9" type="ORF">Ttaiw_01567</name>
</gene>
<dbReference type="PRINTS" id="PR01590">
    <property type="entry name" value="HTHFIS"/>
</dbReference>
<dbReference type="CDD" id="cd00156">
    <property type="entry name" value="REC"/>
    <property type="match status" value="1"/>
</dbReference>
<dbReference type="PROSITE" id="PS50045">
    <property type="entry name" value="SIGMA54_INTERACT_4"/>
    <property type="match status" value="1"/>
</dbReference>
<dbReference type="SMART" id="SM00448">
    <property type="entry name" value="REC"/>
    <property type="match status" value="1"/>
</dbReference>
<dbReference type="GO" id="GO:0043565">
    <property type="term" value="F:sequence-specific DNA binding"/>
    <property type="evidence" value="ECO:0007669"/>
    <property type="project" value="InterPro"/>
</dbReference>
<feature type="domain" description="Sigma-54 factor interaction" evidence="7">
    <location>
        <begin position="163"/>
        <end position="388"/>
    </location>
</feature>
<dbReference type="Pfam" id="PF00072">
    <property type="entry name" value="Response_reg"/>
    <property type="match status" value="1"/>
</dbReference>
<dbReference type="PANTHER" id="PTHR32071">
    <property type="entry name" value="TRANSCRIPTIONAL REGULATORY PROTEIN"/>
    <property type="match status" value="1"/>
</dbReference>
<dbReference type="InterPro" id="IPR025662">
    <property type="entry name" value="Sigma_54_int_dom_ATP-bd_1"/>
</dbReference>
<feature type="domain" description="Response regulatory" evidence="8">
    <location>
        <begin position="23"/>
        <end position="137"/>
    </location>
</feature>
<evidence type="ECO:0000259" key="7">
    <source>
        <dbReference type="PROSITE" id="PS50045"/>
    </source>
</evidence>
<dbReference type="FunFam" id="3.40.50.300:FF:000006">
    <property type="entry name" value="DNA-binding transcriptional regulator NtrC"/>
    <property type="match status" value="1"/>
</dbReference>
<dbReference type="InterPro" id="IPR003593">
    <property type="entry name" value="AAA+_ATPase"/>
</dbReference>
<dbReference type="SUPFAM" id="SSF46689">
    <property type="entry name" value="Homeodomain-like"/>
    <property type="match status" value="1"/>
</dbReference>
<evidence type="ECO:0000256" key="2">
    <source>
        <dbReference type="ARBA" id="ARBA00022840"/>
    </source>
</evidence>
<dbReference type="InterPro" id="IPR002197">
    <property type="entry name" value="HTH_Fis"/>
</dbReference>
<feature type="modified residue" description="4-aspartylphosphate" evidence="6">
    <location>
        <position position="72"/>
    </location>
</feature>
<dbReference type="EMBL" id="VJOM01000016">
    <property type="protein sequence ID" value="TSE31190.1"/>
    <property type="molecule type" value="Genomic_DNA"/>
</dbReference>
<dbReference type="PROSITE" id="PS00688">
    <property type="entry name" value="SIGMA54_INTERACT_3"/>
    <property type="match status" value="1"/>
</dbReference>
<dbReference type="RefSeq" id="WP_052231838.1">
    <property type="nucleotide sequence ID" value="NZ_CP083911.1"/>
</dbReference>
<keyword evidence="1" id="KW-0547">Nucleotide-binding</keyword>
<dbReference type="Pfam" id="PF00158">
    <property type="entry name" value="Sigma54_activat"/>
    <property type="match status" value="1"/>
</dbReference>
<keyword evidence="6" id="KW-0597">Phosphoprotein</keyword>
<dbReference type="PROSITE" id="PS50110">
    <property type="entry name" value="RESPONSE_REGULATORY"/>
    <property type="match status" value="1"/>
</dbReference>
<keyword evidence="5" id="KW-0804">Transcription</keyword>
<organism evidence="9 10">
    <name type="scientific">Tepidimonas taiwanensis</name>
    <dbReference type="NCBI Taxonomy" id="307486"/>
    <lineage>
        <taxon>Bacteria</taxon>
        <taxon>Pseudomonadati</taxon>
        <taxon>Pseudomonadota</taxon>
        <taxon>Betaproteobacteria</taxon>
        <taxon>Burkholderiales</taxon>
        <taxon>Tepidimonas</taxon>
    </lineage>
</organism>
<dbReference type="SUPFAM" id="SSF52172">
    <property type="entry name" value="CheY-like"/>
    <property type="match status" value="1"/>
</dbReference>
<dbReference type="InterPro" id="IPR009057">
    <property type="entry name" value="Homeodomain-like_sf"/>
</dbReference>
<dbReference type="Proteomes" id="UP000317763">
    <property type="component" value="Unassembled WGS sequence"/>
</dbReference>
<dbReference type="SMART" id="SM00382">
    <property type="entry name" value="AAA"/>
    <property type="match status" value="1"/>
</dbReference>
<keyword evidence="2" id="KW-0067">ATP-binding</keyword>
<dbReference type="GO" id="GO:0000160">
    <property type="term" value="P:phosphorelay signal transduction system"/>
    <property type="evidence" value="ECO:0007669"/>
    <property type="project" value="InterPro"/>
</dbReference>